<sequence length="53" mass="6302">MTGERDPVQRTKLDRLAGRMERDRPTRTRSLQIILLLSLLSWLPVILLLLWIF</sequence>
<evidence type="ECO:0000256" key="1">
    <source>
        <dbReference type="SAM" id="Phobius"/>
    </source>
</evidence>
<dbReference type="Proteomes" id="UP001596456">
    <property type="component" value="Unassembled WGS sequence"/>
</dbReference>
<dbReference type="RefSeq" id="WP_377360824.1">
    <property type="nucleotide sequence ID" value="NZ_JBHTCM010000028.1"/>
</dbReference>
<comment type="caution">
    <text evidence="2">The sequence shown here is derived from an EMBL/GenBank/DDBJ whole genome shotgun (WGS) entry which is preliminary data.</text>
</comment>
<dbReference type="EMBL" id="JBHTCM010000028">
    <property type="protein sequence ID" value="MFC7335292.1"/>
    <property type="molecule type" value="Genomic_DNA"/>
</dbReference>
<keyword evidence="1" id="KW-0472">Membrane</keyword>
<accession>A0ABW2KZ71</accession>
<keyword evidence="1" id="KW-0812">Transmembrane</keyword>
<keyword evidence="1" id="KW-1133">Transmembrane helix</keyword>
<evidence type="ECO:0000313" key="2">
    <source>
        <dbReference type="EMBL" id="MFC7335292.1"/>
    </source>
</evidence>
<keyword evidence="3" id="KW-1185">Reference proteome</keyword>
<feature type="transmembrane region" description="Helical" evidence="1">
    <location>
        <begin position="30"/>
        <end position="52"/>
    </location>
</feature>
<protein>
    <submittedName>
        <fullName evidence="2">Uncharacterized protein</fullName>
    </submittedName>
</protein>
<proteinExistence type="predicted"/>
<reference evidence="3" key="1">
    <citation type="journal article" date="2019" name="Int. J. Syst. Evol. Microbiol.">
        <title>The Global Catalogue of Microorganisms (GCM) 10K type strain sequencing project: providing services to taxonomists for standard genome sequencing and annotation.</title>
        <authorList>
            <consortium name="The Broad Institute Genomics Platform"/>
            <consortium name="The Broad Institute Genome Sequencing Center for Infectious Disease"/>
            <person name="Wu L."/>
            <person name="Ma J."/>
        </authorList>
    </citation>
    <scope>NUCLEOTIDE SEQUENCE [LARGE SCALE GENOMIC DNA]</scope>
    <source>
        <strain evidence="3">CGMCC 1.16275</strain>
    </source>
</reference>
<gene>
    <name evidence="2" type="ORF">ACFQPS_19145</name>
</gene>
<evidence type="ECO:0000313" key="3">
    <source>
        <dbReference type="Proteomes" id="UP001596456"/>
    </source>
</evidence>
<name>A0ABW2KZ71_9PROT</name>
<organism evidence="2 3">
    <name type="scientific">Rhodocista pekingensis</name>
    <dbReference type="NCBI Taxonomy" id="201185"/>
    <lineage>
        <taxon>Bacteria</taxon>
        <taxon>Pseudomonadati</taxon>
        <taxon>Pseudomonadota</taxon>
        <taxon>Alphaproteobacteria</taxon>
        <taxon>Rhodospirillales</taxon>
        <taxon>Azospirillaceae</taxon>
        <taxon>Rhodocista</taxon>
    </lineage>
</organism>